<accession>A0A6V7U1Q7</accession>
<dbReference type="PROSITE" id="PS50181">
    <property type="entry name" value="FBOX"/>
    <property type="match status" value="1"/>
</dbReference>
<dbReference type="AlphaFoldDB" id="A0A6V7U1Q7"/>
<evidence type="ECO:0000313" key="2">
    <source>
        <dbReference type="EMBL" id="CAD2141106.1"/>
    </source>
</evidence>
<dbReference type="EMBL" id="CAJEWN010000026">
    <property type="protein sequence ID" value="CAD2141106.1"/>
    <property type="molecule type" value="Genomic_DNA"/>
</dbReference>
<dbReference type="Proteomes" id="UP000580250">
    <property type="component" value="Unassembled WGS sequence"/>
</dbReference>
<sequence length="328" mass="38650">MLSLPREVQLDVLKYLNFEQLFSLKQTNFYFLNFINKYKGVLARMKFYKLLLIDVKTIDSQDVIIKLEPVISNFILCEHHREKWETAIAKSIPLFLHGLEDDSEDFAVRLNKTEEMVIVRYWLQRLFNCAFEKAEFGNVIFNPTMINLLFDNDEPIIKQFHVKRLYLLASNSNKTIENILKFGLIHFAIYRSLISSSFHGDISEQQTNILLNIIINEGKKLPQIFFAFYEFTKLYDLIIEYITTSKDDFSKMVPVITLYVILLPNFKLNERAENVEYILEDESKITKYQIANIYNPKAKFSFCHKALNTPIEDGSVFIVKIEKMEEQN</sequence>
<reference evidence="2 3" key="1">
    <citation type="submission" date="2020-08" db="EMBL/GenBank/DDBJ databases">
        <authorList>
            <person name="Koutsovoulos G."/>
            <person name="Danchin GJ E."/>
        </authorList>
    </citation>
    <scope>NUCLEOTIDE SEQUENCE [LARGE SCALE GENOMIC DNA]</scope>
</reference>
<proteinExistence type="predicted"/>
<evidence type="ECO:0000313" key="3">
    <source>
        <dbReference type="Proteomes" id="UP000580250"/>
    </source>
</evidence>
<organism evidence="2 3">
    <name type="scientific">Meloidogyne enterolobii</name>
    <name type="common">Root-knot nematode worm</name>
    <name type="synonym">Meloidogyne mayaguensis</name>
    <dbReference type="NCBI Taxonomy" id="390850"/>
    <lineage>
        <taxon>Eukaryota</taxon>
        <taxon>Metazoa</taxon>
        <taxon>Ecdysozoa</taxon>
        <taxon>Nematoda</taxon>
        <taxon>Chromadorea</taxon>
        <taxon>Rhabditida</taxon>
        <taxon>Tylenchina</taxon>
        <taxon>Tylenchomorpha</taxon>
        <taxon>Tylenchoidea</taxon>
        <taxon>Meloidogynidae</taxon>
        <taxon>Meloidogyninae</taxon>
        <taxon>Meloidogyne</taxon>
    </lineage>
</organism>
<name>A0A6V7U1Q7_MELEN</name>
<evidence type="ECO:0000259" key="1">
    <source>
        <dbReference type="PROSITE" id="PS50181"/>
    </source>
</evidence>
<gene>
    <name evidence="2" type="ORF">MENT_LOCUS6759</name>
</gene>
<protein>
    <recommendedName>
        <fullName evidence="1">F-box domain-containing protein</fullName>
    </recommendedName>
</protein>
<feature type="domain" description="F-box" evidence="1">
    <location>
        <begin position="1"/>
        <end position="45"/>
    </location>
</feature>
<comment type="caution">
    <text evidence="2">The sequence shown here is derived from an EMBL/GenBank/DDBJ whole genome shotgun (WGS) entry which is preliminary data.</text>
</comment>
<dbReference type="OrthoDB" id="5281164at2759"/>
<dbReference type="InterPro" id="IPR001810">
    <property type="entry name" value="F-box_dom"/>
</dbReference>